<organism evidence="1 2">
    <name type="scientific">Ceratodon purpureus</name>
    <name type="common">Fire moss</name>
    <name type="synonym">Dicranum purpureum</name>
    <dbReference type="NCBI Taxonomy" id="3225"/>
    <lineage>
        <taxon>Eukaryota</taxon>
        <taxon>Viridiplantae</taxon>
        <taxon>Streptophyta</taxon>
        <taxon>Embryophyta</taxon>
        <taxon>Bryophyta</taxon>
        <taxon>Bryophytina</taxon>
        <taxon>Bryopsida</taxon>
        <taxon>Dicranidae</taxon>
        <taxon>Pseudoditrichales</taxon>
        <taxon>Ditrichaceae</taxon>
        <taxon>Ceratodon</taxon>
    </lineage>
</organism>
<dbReference type="EMBL" id="CM026423">
    <property type="protein sequence ID" value="KAG0582909.1"/>
    <property type="molecule type" value="Genomic_DNA"/>
</dbReference>
<comment type="caution">
    <text evidence="1">The sequence shown here is derived from an EMBL/GenBank/DDBJ whole genome shotgun (WGS) entry which is preliminary data.</text>
</comment>
<name>A0A8T0IJ10_CERPU</name>
<protein>
    <submittedName>
        <fullName evidence="1">Uncharacterized protein</fullName>
    </submittedName>
</protein>
<gene>
    <name evidence="1" type="ORF">KC19_3G095100</name>
</gene>
<evidence type="ECO:0000313" key="2">
    <source>
        <dbReference type="Proteomes" id="UP000822688"/>
    </source>
</evidence>
<accession>A0A8T0IJ10</accession>
<reference evidence="1" key="1">
    <citation type="submission" date="2020-06" db="EMBL/GenBank/DDBJ databases">
        <title>WGS assembly of Ceratodon purpureus strain R40.</title>
        <authorList>
            <person name="Carey S.B."/>
            <person name="Jenkins J."/>
            <person name="Shu S."/>
            <person name="Lovell J.T."/>
            <person name="Sreedasyam A."/>
            <person name="Maumus F."/>
            <person name="Tiley G.P."/>
            <person name="Fernandez-Pozo N."/>
            <person name="Barry K."/>
            <person name="Chen C."/>
            <person name="Wang M."/>
            <person name="Lipzen A."/>
            <person name="Daum C."/>
            <person name="Saski C.A."/>
            <person name="Payton A.C."/>
            <person name="Mcbreen J.C."/>
            <person name="Conrad R.E."/>
            <person name="Kollar L.M."/>
            <person name="Olsson S."/>
            <person name="Huttunen S."/>
            <person name="Landis J.B."/>
            <person name="Wickett N.J."/>
            <person name="Johnson M.G."/>
            <person name="Rensing S.A."/>
            <person name="Grimwood J."/>
            <person name="Schmutz J."/>
            <person name="Mcdaniel S.F."/>
        </authorList>
    </citation>
    <scope>NUCLEOTIDE SEQUENCE</scope>
    <source>
        <strain evidence="1">R40</strain>
    </source>
</reference>
<evidence type="ECO:0000313" key="1">
    <source>
        <dbReference type="EMBL" id="KAG0582909.1"/>
    </source>
</evidence>
<dbReference type="Proteomes" id="UP000822688">
    <property type="component" value="Chromosome 3"/>
</dbReference>
<dbReference type="AlphaFoldDB" id="A0A8T0IJ10"/>
<proteinExistence type="predicted"/>
<sequence>MLPTAHNTTKYTRTSLPLQLCLTPGLTPCHARRSALYPDGQDLAPPGPGITQPAPVRVGRRVGGREGRDARLFYPVSVVSRLAAGYGEGVRSRLSLLGSVFSGAFVHGGAGVLEVLVATPGGRFLAYFGGFFGEVPGGYGGNGSGGAGAGADLGGERCGRAAGGGVVRMGVRGGE</sequence>
<keyword evidence="2" id="KW-1185">Reference proteome</keyword>